<dbReference type="RefSeq" id="WP_110361700.1">
    <property type="nucleotide sequence ID" value="NZ_QFLI01000007.1"/>
</dbReference>
<keyword evidence="4" id="KW-1185">Reference proteome</keyword>
<gene>
    <name evidence="3" type="ORF">DF185_15645</name>
</gene>
<proteinExistence type="predicted"/>
<dbReference type="Pfam" id="PF08357">
    <property type="entry name" value="SEFIR"/>
    <property type="match status" value="1"/>
</dbReference>
<protein>
    <recommendedName>
        <fullName evidence="2">SEFIR domain-containing protein</fullName>
    </recommendedName>
</protein>
<evidence type="ECO:0000256" key="1">
    <source>
        <dbReference type="SAM" id="Coils"/>
    </source>
</evidence>
<name>A0A2V3ZVA2_9BACT</name>
<comment type="caution">
    <text evidence="3">The sequence shown here is derived from an EMBL/GenBank/DDBJ whole genome shotgun (WGS) entry which is preliminary data.</text>
</comment>
<feature type="domain" description="SEFIR" evidence="2">
    <location>
        <begin position="468"/>
        <end position="604"/>
    </location>
</feature>
<dbReference type="InterPro" id="IPR035897">
    <property type="entry name" value="Toll_tir_struct_dom_sf"/>
</dbReference>
<evidence type="ECO:0000313" key="3">
    <source>
        <dbReference type="EMBL" id="PXX98809.1"/>
    </source>
</evidence>
<dbReference type="Gene3D" id="3.40.50.10140">
    <property type="entry name" value="Toll/interleukin-1 receptor homology (TIR) domain"/>
    <property type="match status" value="1"/>
</dbReference>
<feature type="coiled-coil region" evidence="1">
    <location>
        <begin position="373"/>
        <end position="412"/>
    </location>
</feature>
<organism evidence="3 4">
    <name type="scientific">Marinifilum breve</name>
    <dbReference type="NCBI Taxonomy" id="2184082"/>
    <lineage>
        <taxon>Bacteria</taxon>
        <taxon>Pseudomonadati</taxon>
        <taxon>Bacteroidota</taxon>
        <taxon>Bacteroidia</taxon>
        <taxon>Marinilabiliales</taxon>
        <taxon>Marinifilaceae</taxon>
    </lineage>
</organism>
<dbReference type="OrthoDB" id="5149141at2"/>
<dbReference type="PROSITE" id="PS51534">
    <property type="entry name" value="SEFIR"/>
    <property type="match status" value="1"/>
</dbReference>
<dbReference type="InterPro" id="IPR013568">
    <property type="entry name" value="SEFIR_dom"/>
</dbReference>
<keyword evidence="1" id="KW-0175">Coiled coil</keyword>
<evidence type="ECO:0000313" key="4">
    <source>
        <dbReference type="Proteomes" id="UP000248079"/>
    </source>
</evidence>
<dbReference type="AlphaFoldDB" id="A0A2V3ZVA2"/>
<evidence type="ECO:0000259" key="2">
    <source>
        <dbReference type="PROSITE" id="PS51534"/>
    </source>
</evidence>
<dbReference type="EMBL" id="QFLI01000007">
    <property type="protein sequence ID" value="PXX98809.1"/>
    <property type="molecule type" value="Genomic_DNA"/>
</dbReference>
<accession>A0A2V3ZVA2</accession>
<sequence length="639" mass="74455">MIINFIDFINKYCQLLSLEINKTEAAAKRDKLQSEILKLLYGFKGKIRTVREISLLLDVTDQTVRNKKATMLSDLSLILSSEEQKELYGYNKEEIDSLLLEVKKNKVLSIDYFAKLIKEKYDIDFDEYIGPFYLIFDIYNFTVRTPITHYLTDNTFIFTDESVDIKNFMDIAYATYIEVEANVIPIEEDDLIISVKSKLKNASNELIQLACNSLNEIESIDIRGIKYYQIIFHKLSAANDMAYRILFAKGDKMTLSEILKEINHKLIKTPRKRISKVSLNSQMNGDKKLIPLGKSGVWTLEEWGEENLSIFELITNTLTIHNKPLERDFIVNNIRKERPFIPAKSIHSYLYNKDYTQLKDGKYILTEWKTLYKKQLANKKKTQRAERENMVKDQIKQQIANMFNENNLAQINLNVIKNTLHRKYGYPKASIYKCISENNEFVSIETKSNRKIVEMKLSKESKEKPTKSTSVFISYSWDNEIYKEKVISFADFLRKKGFIADLDIKLMQEESAKDFNKLMHEGILKYDKVIVLLSDVYKQKAENFEGGVGKEYSYIIKDIVKNENKYVLASFENINTESISRIAPIEFSSRHIVDLQKDENSSFKVLFSKLTDSKEYIFSDVASETPVIDPKEIKPFTLK</sequence>
<dbReference type="Proteomes" id="UP000248079">
    <property type="component" value="Unassembled WGS sequence"/>
</dbReference>
<reference evidence="3 4" key="1">
    <citation type="submission" date="2018-05" db="EMBL/GenBank/DDBJ databases">
        <title>Marinifilum breve JC075T sp. nov., a marine bacterium isolated from Yongle Blue Hole in the South China Sea.</title>
        <authorList>
            <person name="Fu T."/>
        </authorList>
    </citation>
    <scope>NUCLEOTIDE SEQUENCE [LARGE SCALE GENOMIC DNA]</scope>
    <source>
        <strain evidence="3 4">JC075</strain>
    </source>
</reference>